<dbReference type="FunFam" id="4.10.410.10:FF:000021">
    <property type="entry name" value="Serine protease inhibitor, putative"/>
    <property type="match status" value="1"/>
</dbReference>
<organism evidence="8 9">
    <name type="scientific">Pleuronectes platessa</name>
    <name type="common">European plaice</name>
    <dbReference type="NCBI Taxonomy" id="8262"/>
    <lineage>
        <taxon>Eukaryota</taxon>
        <taxon>Metazoa</taxon>
        <taxon>Chordata</taxon>
        <taxon>Craniata</taxon>
        <taxon>Vertebrata</taxon>
        <taxon>Euteleostomi</taxon>
        <taxon>Actinopterygii</taxon>
        <taxon>Neopterygii</taxon>
        <taxon>Teleostei</taxon>
        <taxon>Neoteleostei</taxon>
        <taxon>Acanthomorphata</taxon>
        <taxon>Carangaria</taxon>
        <taxon>Pleuronectiformes</taxon>
        <taxon>Pleuronectoidei</taxon>
        <taxon>Pleuronectidae</taxon>
        <taxon>Pleuronectes</taxon>
    </lineage>
</organism>
<dbReference type="EMBL" id="CADEAL010000579">
    <property type="protein sequence ID" value="CAB1422368.1"/>
    <property type="molecule type" value="Genomic_DNA"/>
</dbReference>
<name>A0A9N7U2Z1_PLEPL</name>
<dbReference type="PANTHER" id="PTHR47247">
    <property type="entry name" value="KUNITZ-TYPE PROTEASE INHIBITOR 2"/>
    <property type="match status" value="1"/>
</dbReference>
<evidence type="ECO:0000256" key="1">
    <source>
        <dbReference type="ARBA" id="ARBA00022690"/>
    </source>
</evidence>
<dbReference type="SUPFAM" id="SSF57362">
    <property type="entry name" value="BPTI-like"/>
    <property type="match status" value="3"/>
</dbReference>
<dbReference type="CDD" id="cd00109">
    <property type="entry name" value="Kunitz-type"/>
    <property type="match status" value="1"/>
</dbReference>
<feature type="domain" description="BPTI/Kunitz inhibitor" evidence="7">
    <location>
        <begin position="249"/>
        <end position="299"/>
    </location>
</feature>
<reference evidence="8" key="1">
    <citation type="submission" date="2020-03" db="EMBL/GenBank/DDBJ databases">
        <authorList>
            <person name="Weist P."/>
        </authorList>
    </citation>
    <scope>NUCLEOTIDE SEQUENCE</scope>
</reference>
<proteinExistence type="predicted"/>
<dbReference type="InterPro" id="IPR020901">
    <property type="entry name" value="Prtase_inh_Kunz-CS"/>
</dbReference>
<keyword evidence="5" id="KW-0812">Transmembrane</keyword>
<dbReference type="Gene3D" id="4.10.410.10">
    <property type="entry name" value="Pancreatic trypsin inhibitor Kunitz domain"/>
    <property type="match status" value="3"/>
</dbReference>
<feature type="region of interest" description="Disordered" evidence="4">
    <location>
        <begin position="427"/>
        <end position="453"/>
    </location>
</feature>
<dbReference type="InterPro" id="IPR036880">
    <property type="entry name" value="Kunitz_BPTI_sf"/>
</dbReference>
<feature type="domain" description="BPTI/Kunitz inhibitor" evidence="7">
    <location>
        <begin position="322"/>
        <end position="372"/>
    </location>
</feature>
<keyword evidence="5" id="KW-0472">Membrane</keyword>
<feature type="chain" id="PRO_5040256815" description="BPTI/Kunitz inhibitor domain-containing protein" evidence="6">
    <location>
        <begin position="21"/>
        <end position="453"/>
    </location>
</feature>
<evidence type="ECO:0000259" key="7">
    <source>
        <dbReference type="PROSITE" id="PS50279"/>
    </source>
</evidence>
<evidence type="ECO:0000313" key="9">
    <source>
        <dbReference type="Proteomes" id="UP001153269"/>
    </source>
</evidence>
<keyword evidence="3" id="KW-1015">Disulfide bond</keyword>
<accession>A0A9N7U2Z1</accession>
<evidence type="ECO:0000256" key="5">
    <source>
        <dbReference type="SAM" id="Phobius"/>
    </source>
</evidence>
<keyword evidence="9" id="KW-1185">Reference proteome</keyword>
<evidence type="ECO:0000313" key="8">
    <source>
        <dbReference type="EMBL" id="CAB1422368.1"/>
    </source>
</evidence>
<dbReference type="SMART" id="SM00131">
    <property type="entry name" value="KU"/>
    <property type="match status" value="3"/>
</dbReference>
<dbReference type="PRINTS" id="PR00759">
    <property type="entry name" value="BASICPTASE"/>
</dbReference>
<feature type="transmembrane region" description="Helical" evidence="5">
    <location>
        <begin position="388"/>
        <end position="412"/>
    </location>
</feature>
<gene>
    <name evidence="8" type="ORF">PLEPLA_LOCUS10283</name>
</gene>
<dbReference type="FunFam" id="4.10.410.10:FF:000020">
    <property type="entry name" value="Collagen, type VI, alpha 3"/>
    <property type="match status" value="1"/>
</dbReference>
<dbReference type="PANTHER" id="PTHR47247:SF1">
    <property type="entry name" value="KUNITZ-TYPE PROTEASE INHIBITOR 2"/>
    <property type="match status" value="1"/>
</dbReference>
<evidence type="ECO:0000256" key="2">
    <source>
        <dbReference type="ARBA" id="ARBA00022900"/>
    </source>
</evidence>
<dbReference type="OrthoDB" id="196393at2759"/>
<dbReference type="Proteomes" id="UP001153269">
    <property type="component" value="Unassembled WGS sequence"/>
</dbReference>
<feature type="domain" description="BPTI/Kunitz inhibitor" evidence="7">
    <location>
        <begin position="142"/>
        <end position="192"/>
    </location>
</feature>
<feature type="signal peptide" evidence="6">
    <location>
        <begin position="1"/>
        <end position="20"/>
    </location>
</feature>
<dbReference type="PROSITE" id="PS00280">
    <property type="entry name" value="BPTI_KUNITZ_1"/>
    <property type="match status" value="2"/>
</dbReference>
<evidence type="ECO:0000256" key="4">
    <source>
        <dbReference type="SAM" id="MobiDB-lite"/>
    </source>
</evidence>
<protein>
    <recommendedName>
        <fullName evidence="7">BPTI/Kunitz inhibitor domain-containing protein</fullName>
    </recommendedName>
</protein>
<dbReference type="AlphaFoldDB" id="A0A9N7U2Z1"/>
<keyword evidence="6" id="KW-0732">Signal</keyword>
<keyword evidence="5" id="KW-1133">Transmembrane helix</keyword>
<evidence type="ECO:0000256" key="3">
    <source>
        <dbReference type="ARBA" id="ARBA00023157"/>
    </source>
</evidence>
<keyword evidence="1" id="KW-0646">Protease inhibitor</keyword>
<dbReference type="GO" id="GO:0044483">
    <property type="term" value="P:venom-mediated perturbation of hemostasis"/>
    <property type="evidence" value="ECO:0007669"/>
    <property type="project" value="UniProtKB-ARBA"/>
</dbReference>
<keyword evidence="2" id="KW-0722">Serine protease inhibitor</keyword>
<comment type="caution">
    <text evidence="8">The sequence shown here is derived from an EMBL/GenBank/DDBJ whole genome shotgun (WGS) entry which is preliminary data.</text>
</comment>
<dbReference type="InterPro" id="IPR002223">
    <property type="entry name" value="Kunitz_BPTI"/>
</dbReference>
<sequence>MDPHTLGVLTLCLLLGPVLALNCTWDSSIDPDQVQDGDSGFRLGEAEALDAQSCREKCCARSDCDVAVVGLPMDGGPQCELWSCGNRNQDQDRSVCVSRRSSQFQVFHKQVKKVESSPEKLHILPLLRSGDPPNNQSNHVLCRLPVKVGLCRAAFPRFFYNVTEQKCRSFVYGGCDANGNNFESEDECESTCSNVSGSVLPQDSTPAPVQRRVKAARMVPALDTSAAESEPAVPSQYTDVSADEDAERCGAEPQAGPCRAAFQHWFFNRHTGTCQSFIYGGCRGNKNNHISQESCMAACSVSVLPSSKKAADDVSTETKDECLLTPDPGPCRAAFPKFFFNHETGTCRSFLYGGCHGNLNRYGTLEECMSHCSGDGSFDTRGTRPNRWTAAFFLFITLAAISTLLLVTLVLVSLRRHRLSHRPSISDKEELLPNDQSSVDSLTLPESPRPGQA</sequence>
<dbReference type="GO" id="GO:0004867">
    <property type="term" value="F:serine-type endopeptidase inhibitor activity"/>
    <property type="evidence" value="ECO:0007669"/>
    <property type="project" value="UniProtKB-KW"/>
</dbReference>
<dbReference type="FunFam" id="4.10.410.10:FF:000004">
    <property type="entry name" value="Tissue factor pathway inhibitor"/>
    <property type="match status" value="1"/>
</dbReference>
<dbReference type="Pfam" id="PF00014">
    <property type="entry name" value="Kunitz_BPTI"/>
    <property type="match status" value="3"/>
</dbReference>
<evidence type="ECO:0000256" key="6">
    <source>
        <dbReference type="SAM" id="SignalP"/>
    </source>
</evidence>
<dbReference type="PROSITE" id="PS50279">
    <property type="entry name" value="BPTI_KUNITZ_2"/>
    <property type="match status" value="3"/>
</dbReference>